<dbReference type="PANTHER" id="PTHR35271:SF1">
    <property type="entry name" value="ABC TRANSPORTER, SUBSTRATE-BINDING LIPOPROTEIN"/>
    <property type="match status" value="1"/>
</dbReference>
<dbReference type="RefSeq" id="WP_160798918.1">
    <property type="nucleotide sequence ID" value="NZ_WRPA01000028.1"/>
</dbReference>
<keyword evidence="3" id="KW-1185">Reference proteome</keyword>
<evidence type="ECO:0008006" key="4">
    <source>
        <dbReference type="Google" id="ProtNLM"/>
    </source>
</evidence>
<dbReference type="PANTHER" id="PTHR35271">
    <property type="entry name" value="ABC TRANSPORTER, SUBSTRATE-BINDING LIPOPROTEIN-RELATED"/>
    <property type="match status" value="1"/>
</dbReference>
<dbReference type="Proteomes" id="UP000474778">
    <property type="component" value="Unassembled WGS sequence"/>
</dbReference>
<protein>
    <recommendedName>
        <fullName evidence="4">Sugar ABC transporter</fullName>
    </recommendedName>
</protein>
<reference evidence="2 3" key="1">
    <citation type="submission" date="2019-12" db="EMBL/GenBank/DDBJ databases">
        <title>Shewanella insulae sp. nov., isolated from a tidal flat.</title>
        <authorList>
            <person name="Yoon J.-H."/>
        </authorList>
    </citation>
    <scope>NUCLEOTIDE SEQUENCE [LARGE SCALE GENOMIC DNA]</scope>
    <source>
        <strain evidence="2 3">JBTF-M18</strain>
    </source>
</reference>
<dbReference type="Gene3D" id="3.40.50.2300">
    <property type="match status" value="2"/>
</dbReference>
<evidence type="ECO:0000256" key="1">
    <source>
        <dbReference type="SAM" id="SignalP"/>
    </source>
</evidence>
<proteinExistence type="predicted"/>
<feature type="signal peptide" evidence="1">
    <location>
        <begin position="1"/>
        <end position="18"/>
    </location>
</feature>
<dbReference type="InterPro" id="IPR007487">
    <property type="entry name" value="ABC_transpt-TYRBP-like"/>
</dbReference>
<gene>
    <name evidence="2" type="ORF">GNT65_19870</name>
</gene>
<evidence type="ECO:0000313" key="3">
    <source>
        <dbReference type="Proteomes" id="UP000474778"/>
    </source>
</evidence>
<sequence>MRILACLLLLWASLPVSAAKLMFIHSYHEGYPWVQDYRRAILGNISEPTKMTEIYLDSKRLPRDVYVKRADKAWEAIKRDRPDIILLADDNAISLLSERIAATEIPVVFLGLNTNPRDHRLQAYRQFTGILERPLFKRSLLLVDCLLPDMDRKKLLILSDNSATSRAALSPISDDFKPIKIGKLIIDFTLTNSAKEWQQAVLNAKKAGYHGIFIALYHTLMAPGGDYMKPDSIIAWTANNSPVPHFGFWDFTIGKQANAGGYVLNGYEHGILAAKLVNRLLAGESAADLGYISDSKGMFRFSRSGVARWNLSIPKEMADKAVWVD</sequence>
<dbReference type="EMBL" id="WRPA01000028">
    <property type="protein sequence ID" value="MXR70920.1"/>
    <property type="molecule type" value="Genomic_DNA"/>
</dbReference>
<organism evidence="2 3">
    <name type="scientific">Shewanella insulae</name>
    <dbReference type="NCBI Taxonomy" id="2681496"/>
    <lineage>
        <taxon>Bacteria</taxon>
        <taxon>Pseudomonadati</taxon>
        <taxon>Pseudomonadota</taxon>
        <taxon>Gammaproteobacteria</taxon>
        <taxon>Alteromonadales</taxon>
        <taxon>Shewanellaceae</taxon>
        <taxon>Shewanella</taxon>
    </lineage>
</organism>
<evidence type="ECO:0000313" key="2">
    <source>
        <dbReference type="EMBL" id="MXR70920.1"/>
    </source>
</evidence>
<dbReference type="AlphaFoldDB" id="A0A6L7I3N7"/>
<keyword evidence="1" id="KW-0732">Signal</keyword>
<feature type="chain" id="PRO_5027078575" description="Sugar ABC transporter" evidence="1">
    <location>
        <begin position="19"/>
        <end position="325"/>
    </location>
</feature>
<accession>A0A6L7I3N7</accession>
<comment type="caution">
    <text evidence="2">The sequence shown here is derived from an EMBL/GenBank/DDBJ whole genome shotgun (WGS) entry which is preliminary data.</text>
</comment>
<name>A0A6L7I3N7_9GAMM</name>